<protein>
    <submittedName>
        <fullName evidence="1">349_t:CDS:1</fullName>
    </submittedName>
</protein>
<accession>A0ACA9MD50</accession>
<keyword evidence="2" id="KW-1185">Reference proteome</keyword>
<organism evidence="1 2">
    <name type="scientific">Cetraspora pellucida</name>
    <dbReference type="NCBI Taxonomy" id="1433469"/>
    <lineage>
        <taxon>Eukaryota</taxon>
        <taxon>Fungi</taxon>
        <taxon>Fungi incertae sedis</taxon>
        <taxon>Mucoromycota</taxon>
        <taxon>Glomeromycotina</taxon>
        <taxon>Glomeromycetes</taxon>
        <taxon>Diversisporales</taxon>
        <taxon>Gigasporaceae</taxon>
        <taxon>Cetraspora</taxon>
    </lineage>
</organism>
<sequence length="920" mass="103003">MKPSEIFIGAIDNALEKKNPYRELIKVFNQFGHFLPRKILLGDKLSLISKISSTPQKSTEVKIIKEIKTIDDFSKKTGDYNEIIKQWAKLTKSTNIDSLSLNTINGKSIKGNNNIKDWAIACLKNGPESYNIIGWEGLYPIYEILDEDMCQDVKVFLGNDEQTINTGIKEKVLKSGIIVIEDSICKYPVKFESPLESNNYQIFGRIVLQNGAPFDNANVKFTSKETTGFSAIIDIFSSEKPSNSLQIAWVLIGIPAEIGVYDSNTRNFSILSGDKCKFTPKTKETGTESCDVQLKTREVLQPTAVLITSFKYPKLNYKQYFMAKVKETPELCWYVVLIEDDELGEIGQSVHTNHLRSSTENTDLDLSYKKLDTETGKLMLKALKENKTISSLDISENTISPALGKALMKVLETNNTLTFLNLRSTNLEPEITVFLMKILRSNKTRLIDLNLSKNGEKFGKKARLIIETLGKNTTLKTLNLSDNPIEWADVKFVHLEGNRTLENLDLSNSNLNHVYLEKMKRYLSRSKKLKALNLSSNNLTYQSERIVAEILATNKTLKSLNLSFNKISSTLDSLEREGRISITGRYSYDRNSALKVNNLAKALEKNKTLKKLDLSSNYIRLEAGRSIAKALTMNKVINELSFSDNGIVSELKDLLINILANSNIISINLKSTKISSDMVISLSGLLKSNKTKLRCLNLSRNEISSEAIGSLIEALEENTHLRSLDLSNITSAGQIGRELAKSLEINRTLKCLNLSTCNIRAVAVSALAKALQTNFILSDLDLSNNGASMSPLMKTLETNKALTRLNLNDIDFNSDEIEVLANALKTNNALTHLYLSKIIMYEPESGKALFEALGLNKKLTDLDLSRNNFGPELSSVISSALFNNKTLRRLDLTSNQFDQDAKNEIKKVIKGKPLEINIRF</sequence>
<reference evidence="1" key="1">
    <citation type="submission" date="2021-06" db="EMBL/GenBank/DDBJ databases">
        <authorList>
            <person name="Kallberg Y."/>
            <person name="Tangrot J."/>
            <person name="Rosling A."/>
        </authorList>
    </citation>
    <scope>NUCLEOTIDE SEQUENCE</scope>
    <source>
        <strain evidence="1">28 12/20/2015</strain>
    </source>
</reference>
<name>A0ACA9MD50_9GLOM</name>
<evidence type="ECO:0000313" key="2">
    <source>
        <dbReference type="Proteomes" id="UP000789366"/>
    </source>
</evidence>
<dbReference type="Proteomes" id="UP000789366">
    <property type="component" value="Unassembled WGS sequence"/>
</dbReference>
<comment type="caution">
    <text evidence="1">The sequence shown here is derived from an EMBL/GenBank/DDBJ whole genome shotgun (WGS) entry which is preliminary data.</text>
</comment>
<gene>
    <name evidence="1" type="ORF">SPELUC_LOCUS6459</name>
</gene>
<proteinExistence type="predicted"/>
<evidence type="ECO:0000313" key="1">
    <source>
        <dbReference type="EMBL" id="CAG8583487.1"/>
    </source>
</evidence>
<dbReference type="EMBL" id="CAJVPW010007651">
    <property type="protein sequence ID" value="CAG8583487.1"/>
    <property type="molecule type" value="Genomic_DNA"/>
</dbReference>